<comment type="caution">
    <text evidence="10">The sequence shown here is derived from an EMBL/GenBank/DDBJ whole genome shotgun (WGS) entry which is preliminary data.</text>
</comment>
<comment type="cofactor">
    <cofactor evidence="5 7">
        <name>FAD</name>
        <dbReference type="ChEBI" id="CHEBI:57692"/>
    </cofactor>
    <text evidence="5 7">Binds 1 FAD per subunit.</text>
</comment>
<reference evidence="10" key="2">
    <citation type="submission" date="2023-05" db="EMBL/GenBank/DDBJ databases">
        <authorList>
            <consortium name="Lawrence Berkeley National Laboratory"/>
            <person name="Steindorff A."/>
            <person name="Hensen N."/>
            <person name="Bonometti L."/>
            <person name="Westerberg I."/>
            <person name="Brannstrom I.O."/>
            <person name="Guillou S."/>
            <person name="Cros-Aarteil S."/>
            <person name="Calhoun S."/>
            <person name="Haridas S."/>
            <person name="Kuo A."/>
            <person name="Mondo S."/>
            <person name="Pangilinan J."/>
            <person name="Riley R."/>
            <person name="Labutti K."/>
            <person name="Andreopoulos B."/>
            <person name="Lipzen A."/>
            <person name="Chen C."/>
            <person name="Yanf M."/>
            <person name="Daum C."/>
            <person name="Ng V."/>
            <person name="Clum A."/>
            <person name="Ohm R."/>
            <person name="Martin F."/>
            <person name="Silar P."/>
            <person name="Natvig D."/>
            <person name="Lalanne C."/>
            <person name="Gautier V."/>
            <person name="Ament-Velasquez S.L."/>
            <person name="Kruys A."/>
            <person name="Hutchinson M.I."/>
            <person name="Powell A.J."/>
            <person name="Barry K."/>
            <person name="Miller A.N."/>
            <person name="Grigoriev I.V."/>
            <person name="Debuchy R."/>
            <person name="Gladieux P."/>
            <person name="Thoren M.H."/>
            <person name="Johannesson H."/>
        </authorList>
    </citation>
    <scope>NUCLEOTIDE SEQUENCE</scope>
    <source>
        <strain evidence="10">CBS 123565</strain>
    </source>
</reference>
<comment type="function">
    <text evidence="7">May have a photoreceptor function.</text>
</comment>
<feature type="domain" description="Photolyase/cryptochrome alpha/beta" evidence="9">
    <location>
        <begin position="12"/>
        <end position="172"/>
    </location>
</feature>
<evidence type="ECO:0000313" key="10">
    <source>
        <dbReference type="EMBL" id="KAK4136910.1"/>
    </source>
</evidence>
<evidence type="ECO:0000259" key="9">
    <source>
        <dbReference type="PROSITE" id="PS51645"/>
    </source>
</evidence>
<dbReference type="GO" id="GO:0003684">
    <property type="term" value="F:damaged DNA binding"/>
    <property type="evidence" value="ECO:0007669"/>
    <property type="project" value="TreeGrafter"/>
</dbReference>
<gene>
    <name evidence="10" type="ORF">BT67DRAFT_194297</name>
</gene>
<dbReference type="Gene3D" id="1.10.579.10">
    <property type="entry name" value="DNA Cyclobutane Dipyrimidine Photolyase, subunit A, domain 3"/>
    <property type="match status" value="1"/>
</dbReference>
<accession>A0AAN6ZF80</accession>
<sequence length="786" mass="85568">MSQTEVMTAPSRVLVHVVRRDLRVSDQPILHHLASSPDHGFTHLVPLYVFPAQQMDLSGLVKDGGDNPYPGPRSKVGNYPRCGPHRAKFVAEAVWDLKRSLESLDSGLAIRAGMIGDVVRHLAQDLTASGHKVAAVWMTSHEGTEEKNDERAVASVCRDLDAEYKLWEDEKYLIDDRDIGLDSLGGLLDVFTTYRKSQEPLREKPRAVLPTPAKGSLPPLPDLSTNLGPTPPLCIPGSAQELIDALVKPVKDFLPDLPDFPGEAESAHPFNGGETAAHARMNHLLRSGCLVSYQETRNGLLGSEFSTKLSAYLAQGCITSRQIHHGLLSLENGTDSTLENADGYGAGENKGTQCVRFELLWRDYMRLCHQRFKDKVFRLEGTRDGSGSDATEEEVQQTTPVWKTPARERAHPDQDPTPARIAEMLGRFCAGTTGIGLIDASQRELMHTGYTSNRARQNVANFLAKHLGIDWRHGAEWYEMLLVDYDVSSSWANWQYVSGVGNDPRGSERMFNPVKQAFEYDSDGQYVRAWVPELSPLQQLENLFQAWTTPEADIRAAGLEGNVMITDPILRIPFWVSWKPKRRKDRRGGRRGGRGGVGGSAEAVPERRETPSGSVDVDSSAGSDESESRAPSNYAPSAYAPSGNGPLRAASPASGRPTYPRPGYPAPAYAYSNNPIYTPTTTYPLATYVPHPYTLTYTPVYRAAVLPHSAYAPPVFGHGGGRGFQGQGQRGHLRGGMGSWNHRGSRGGGGSHRGGSRGGHYRGSGGGYRGGFGGVSAPVAPSQSAA</sequence>
<name>A0AAN6ZF80_9PEZI</name>
<feature type="compositionally biased region" description="Basic residues" evidence="8">
    <location>
        <begin position="583"/>
        <end position="593"/>
    </location>
</feature>
<dbReference type="Pfam" id="PF03441">
    <property type="entry name" value="FAD_binding_7"/>
    <property type="match status" value="1"/>
</dbReference>
<organism evidence="10 11">
    <name type="scientific">Trichocladium antarcticum</name>
    <dbReference type="NCBI Taxonomy" id="1450529"/>
    <lineage>
        <taxon>Eukaryota</taxon>
        <taxon>Fungi</taxon>
        <taxon>Dikarya</taxon>
        <taxon>Ascomycota</taxon>
        <taxon>Pezizomycotina</taxon>
        <taxon>Sordariomycetes</taxon>
        <taxon>Sordariomycetidae</taxon>
        <taxon>Sordariales</taxon>
        <taxon>Chaetomiaceae</taxon>
        <taxon>Trichocladium</taxon>
    </lineage>
</organism>
<evidence type="ECO:0000256" key="2">
    <source>
        <dbReference type="ARBA" id="ARBA00022630"/>
    </source>
</evidence>
<protein>
    <recommendedName>
        <fullName evidence="7">Cryptochrome DASH</fullName>
    </recommendedName>
</protein>
<dbReference type="PRINTS" id="PR00147">
    <property type="entry name" value="DNAPHOTLYASE"/>
</dbReference>
<dbReference type="AlphaFoldDB" id="A0AAN6ZF80"/>
<feature type="region of interest" description="Disordered" evidence="8">
    <location>
        <begin position="383"/>
        <end position="416"/>
    </location>
</feature>
<feature type="region of interest" description="Disordered" evidence="8">
    <location>
        <begin position="583"/>
        <end position="659"/>
    </location>
</feature>
<evidence type="ECO:0000256" key="8">
    <source>
        <dbReference type="SAM" id="MobiDB-lite"/>
    </source>
</evidence>
<feature type="binding site" evidence="5">
    <location>
        <begin position="306"/>
        <end position="310"/>
    </location>
    <ligand>
        <name>FAD</name>
        <dbReference type="ChEBI" id="CHEBI:57692"/>
    </ligand>
</feature>
<evidence type="ECO:0000256" key="3">
    <source>
        <dbReference type="ARBA" id="ARBA00022827"/>
    </source>
</evidence>
<feature type="site" description="Electron transfer via tryptophanyl radical" evidence="6">
    <location>
        <position position="494"/>
    </location>
</feature>
<evidence type="ECO:0000256" key="5">
    <source>
        <dbReference type="PIRSR" id="PIRSR602081-1"/>
    </source>
</evidence>
<dbReference type="InterPro" id="IPR002081">
    <property type="entry name" value="Cryptochrome/DNA_photolyase_1"/>
</dbReference>
<evidence type="ECO:0000313" key="11">
    <source>
        <dbReference type="Proteomes" id="UP001304895"/>
    </source>
</evidence>
<dbReference type="PROSITE" id="PS51645">
    <property type="entry name" value="PHR_CRY_ALPHA_BETA"/>
    <property type="match status" value="1"/>
</dbReference>
<dbReference type="InterPro" id="IPR036134">
    <property type="entry name" value="Crypto/Photolyase_FAD-like_sf"/>
</dbReference>
<dbReference type="PANTHER" id="PTHR11455">
    <property type="entry name" value="CRYPTOCHROME"/>
    <property type="match status" value="1"/>
</dbReference>
<dbReference type="EMBL" id="MU853403">
    <property type="protein sequence ID" value="KAK4136910.1"/>
    <property type="molecule type" value="Genomic_DNA"/>
</dbReference>
<feature type="site" description="Electron transfer via tryptophanyl radical" evidence="6">
    <location>
        <position position="402"/>
    </location>
</feature>
<dbReference type="GO" id="GO:0003904">
    <property type="term" value="F:deoxyribodipyrimidine photo-lyase activity"/>
    <property type="evidence" value="ECO:0007669"/>
    <property type="project" value="TreeGrafter"/>
</dbReference>
<feature type="region of interest" description="Disordered" evidence="8">
    <location>
        <begin position="740"/>
        <end position="765"/>
    </location>
</feature>
<dbReference type="InterPro" id="IPR006050">
    <property type="entry name" value="DNA_photolyase_N"/>
</dbReference>
<proteinExistence type="inferred from homology"/>
<dbReference type="NCBIfam" id="TIGR02765">
    <property type="entry name" value="crypto_DASH"/>
    <property type="match status" value="1"/>
</dbReference>
<comment type="cofactor">
    <cofactor evidence="7">
        <name>(6R)-5,10-methylene-5,6,7,8-tetrahydrofolate</name>
        <dbReference type="ChEBI" id="CHEBI:15636"/>
    </cofactor>
    <text evidence="7">Binds 1 5,10-methenyltetrahydrofolate (MTHF) per subunit.</text>
</comment>
<evidence type="ECO:0000256" key="7">
    <source>
        <dbReference type="RuleBase" id="RU367151"/>
    </source>
</evidence>
<evidence type="ECO:0000256" key="4">
    <source>
        <dbReference type="ARBA" id="ARBA00022991"/>
    </source>
</evidence>
<dbReference type="InterPro" id="IPR014729">
    <property type="entry name" value="Rossmann-like_a/b/a_fold"/>
</dbReference>
<dbReference type="InterPro" id="IPR036155">
    <property type="entry name" value="Crypto/Photolyase_N_sf"/>
</dbReference>
<reference evidence="10" key="1">
    <citation type="journal article" date="2023" name="Mol. Phylogenet. Evol.">
        <title>Genome-scale phylogeny and comparative genomics of the fungal order Sordariales.</title>
        <authorList>
            <person name="Hensen N."/>
            <person name="Bonometti L."/>
            <person name="Westerberg I."/>
            <person name="Brannstrom I.O."/>
            <person name="Guillou S."/>
            <person name="Cros-Aarteil S."/>
            <person name="Calhoun S."/>
            <person name="Haridas S."/>
            <person name="Kuo A."/>
            <person name="Mondo S."/>
            <person name="Pangilinan J."/>
            <person name="Riley R."/>
            <person name="LaButti K."/>
            <person name="Andreopoulos B."/>
            <person name="Lipzen A."/>
            <person name="Chen C."/>
            <person name="Yan M."/>
            <person name="Daum C."/>
            <person name="Ng V."/>
            <person name="Clum A."/>
            <person name="Steindorff A."/>
            <person name="Ohm R.A."/>
            <person name="Martin F."/>
            <person name="Silar P."/>
            <person name="Natvig D.O."/>
            <person name="Lalanne C."/>
            <person name="Gautier V."/>
            <person name="Ament-Velasquez S.L."/>
            <person name="Kruys A."/>
            <person name="Hutchinson M.I."/>
            <person name="Powell A.J."/>
            <person name="Barry K."/>
            <person name="Miller A.N."/>
            <person name="Grigoriev I.V."/>
            <person name="Debuchy R."/>
            <person name="Gladieux P."/>
            <person name="Hiltunen Thoren M."/>
            <person name="Johannesson H."/>
        </authorList>
    </citation>
    <scope>NUCLEOTIDE SEQUENCE</scope>
    <source>
        <strain evidence="10">CBS 123565</strain>
    </source>
</reference>
<feature type="binding site" evidence="5">
    <location>
        <begin position="484"/>
        <end position="486"/>
    </location>
    <ligand>
        <name>FAD</name>
        <dbReference type="ChEBI" id="CHEBI:57692"/>
    </ligand>
</feature>
<evidence type="ECO:0000256" key="1">
    <source>
        <dbReference type="ARBA" id="ARBA00005862"/>
    </source>
</evidence>
<dbReference type="Proteomes" id="UP001304895">
    <property type="component" value="Unassembled WGS sequence"/>
</dbReference>
<dbReference type="SUPFAM" id="SSF48173">
    <property type="entry name" value="Cryptochrome/photolyase FAD-binding domain"/>
    <property type="match status" value="1"/>
</dbReference>
<dbReference type="InterPro" id="IPR005101">
    <property type="entry name" value="Cryptochr/Photolyase_FAD-bd"/>
</dbReference>
<keyword evidence="4 7" id="KW-0157">Chromophore</keyword>
<dbReference type="GO" id="GO:0000719">
    <property type="term" value="P:photoreactive repair"/>
    <property type="evidence" value="ECO:0007669"/>
    <property type="project" value="TreeGrafter"/>
</dbReference>
<comment type="similarity">
    <text evidence="1 7">Belongs to the DNA photolyase class-1 family.</text>
</comment>
<dbReference type="Pfam" id="PF00875">
    <property type="entry name" value="DNA_photolyase"/>
    <property type="match status" value="1"/>
</dbReference>
<dbReference type="Gene3D" id="1.25.40.80">
    <property type="match status" value="1"/>
</dbReference>
<feature type="compositionally biased region" description="Gly residues" evidence="8">
    <location>
        <begin position="746"/>
        <end position="765"/>
    </location>
</feature>
<feature type="binding site" evidence="5">
    <location>
        <position position="293"/>
    </location>
    <ligand>
        <name>FAD</name>
        <dbReference type="ChEBI" id="CHEBI:57692"/>
    </ligand>
</feature>
<feature type="compositionally biased region" description="Low complexity" evidence="8">
    <location>
        <begin position="612"/>
        <end position="642"/>
    </location>
</feature>
<dbReference type="GO" id="GO:0071949">
    <property type="term" value="F:FAD binding"/>
    <property type="evidence" value="ECO:0007669"/>
    <property type="project" value="TreeGrafter"/>
</dbReference>
<keyword evidence="2 5" id="KW-0285">Flavoprotein</keyword>
<evidence type="ECO:0000256" key="6">
    <source>
        <dbReference type="PIRSR" id="PIRSR602081-2"/>
    </source>
</evidence>
<dbReference type="SUPFAM" id="SSF52425">
    <property type="entry name" value="Cryptochrome/photolyase, N-terminal domain"/>
    <property type="match status" value="1"/>
</dbReference>
<dbReference type="Gene3D" id="3.40.50.620">
    <property type="entry name" value="HUPs"/>
    <property type="match status" value="1"/>
</dbReference>
<dbReference type="PANTHER" id="PTHR11455:SF22">
    <property type="entry name" value="CRYPTOCHROME DASH"/>
    <property type="match status" value="1"/>
</dbReference>
<dbReference type="InterPro" id="IPR014133">
    <property type="entry name" value="Cry_DASH"/>
</dbReference>
<keyword evidence="11" id="KW-1185">Reference proteome</keyword>
<feature type="site" description="Electron transfer via tryptophanyl radical" evidence="6">
    <location>
        <position position="471"/>
    </location>
</feature>
<keyword evidence="3 5" id="KW-0274">FAD</keyword>
<feature type="compositionally biased region" description="Basic and acidic residues" evidence="8">
    <location>
        <begin position="405"/>
        <end position="414"/>
    </location>
</feature>